<dbReference type="InterPro" id="IPR052191">
    <property type="entry name" value="tRNA_ntf/polyA_polymerase_I"/>
</dbReference>
<feature type="domain" description="Polymerase A arginine-rich C-terminal" evidence="11">
    <location>
        <begin position="302"/>
        <end position="418"/>
    </location>
</feature>
<dbReference type="PANTHER" id="PTHR43051:SF1">
    <property type="entry name" value="POLYNUCLEOTIDE ADENYLYLTRANSFERASE FAMILY PROTEIN"/>
    <property type="match status" value="1"/>
</dbReference>
<feature type="compositionally biased region" description="Basic residues" evidence="9">
    <location>
        <begin position="410"/>
        <end position="422"/>
    </location>
</feature>
<dbReference type="EC" id="2.7.7.19" evidence="7"/>
<dbReference type="Gene3D" id="1.10.3090.10">
    <property type="entry name" value="cca-adding enzyme, domain 2"/>
    <property type="match status" value="1"/>
</dbReference>
<evidence type="ECO:0000256" key="3">
    <source>
        <dbReference type="ARBA" id="ARBA00022741"/>
    </source>
</evidence>
<feature type="domain" description="tRNA nucleotidyltransferase/poly(A) polymerase RNA and SrmB- binding" evidence="12">
    <location>
        <begin position="194"/>
        <end position="249"/>
    </location>
</feature>
<evidence type="ECO:0000256" key="8">
    <source>
        <dbReference type="RuleBase" id="RU003953"/>
    </source>
</evidence>
<proteinExistence type="inferred from homology"/>
<dbReference type="Pfam" id="PF12627">
    <property type="entry name" value="PolyA_pol_RNAbd"/>
    <property type="match status" value="1"/>
</dbReference>
<keyword evidence="4 7" id="KW-0067">ATP-binding</keyword>
<sequence>MTDISKAPGIVDATSYGLIPGRISAQARQVIERLKDAGYTAYLVGGCVRDLILGEEPKDFDVVTQARPEEIRQVFRNARLIGRRFRLAHVHFGREIIEVATYRAAPSADSEDDNGNVFGTLEEDAFRRDFTVNALYYDPDEGLITDYVNGLHDLAHARLRVIGDPEARFREDPVRMLRAVRFAAKLRLQLTEDGRRLLPVLGPLLQGVAPARLFEEVLKLFHTGNAAATYETLCEYRLFEVLFPGVAAILGPHADRDSLLGRALANSDQRLSEGKPVTPAFLFAALLWEGVREEAMHSIAEGAVPVEAWARAAEHVLREQLRVITIPKRFSVPMREIWGLQSRFERRAGRHAFRFLESKRFRAAYDFLGLRVASGEAPAALFDWWTHFQEAAADEREAMVGALSAQGEKRPRKRRRRRAAGG</sequence>
<dbReference type="NCBIfam" id="TIGR01942">
    <property type="entry name" value="pcnB"/>
    <property type="match status" value="1"/>
</dbReference>
<dbReference type="Gene3D" id="3.30.460.10">
    <property type="entry name" value="Beta Polymerase, domain 2"/>
    <property type="match status" value="1"/>
</dbReference>
<comment type="caution">
    <text evidence="13">The sequence shown here is derived from an EMBL/GenBank/DDBJ whole genome shotgun (WGS) entry which is preliminary data.</text>
</comment>
<comment type="function">
    <text evidence="7">Adds poly(A) tail to the 3' end of many RNAs, which usually targets these RNAs for decay. Plays a significant role in the global control of gene expression, through influencing the rate of transcript degradation, and in the general RNA quality control.</text>
</comment>
<dbReference type="OrthoDB" id="9805698at2"/>
<feature type="region of interest" description="Disordered" evidence="9">
    <location>
        <begin position="402"/>
        <end position="422"/>
    </location>
</feature>
<dbReference type="HAMAP" id="MF_00957">
    <property type="entry name" value="PolyA_pol"/>
    <property type="match status" value="1"/>
</dbReference>
<keyword evidence="3 7" id="KW-0547">Nucleotide-binding</keyword>
<evidence type="ECO:0000256" key="5">
    <source>
        <dbReference type="ARBA" id="ARBA00022884"/>
    </source>
</evidence>
<dbReference type="InterPro" id="IPR025866">
    <property type="entry name" value="PolyA_pol_arg_C_dom"/>
</dbReference>
<keyword evidence="6 7" id="KW-0804">Transcription</keyword>
<dbReference type="Pfam" id="PF01743">
    <property type="entry name" value="PolyA_pol"/>
    <property type="match status" value="1"/>
</dbReference>
<dbReference type="GO" id="GO:0003723">
    <property type="term" value="F:RNA binding"/>
    <property type="evidence" value="ECO:0007669"/>
    <property type="project" value="UniProtKB-UniRule"/>
</dbReference>
<dbReference type="SUPFAM" id="SSF81891">
    <property type="entry name" value="Poly A polymerase C-terminal region-like"/>
    <property type="match status" value="1"/>
</dbReference>
<keyword evidence="5 7" id="KW-0694">RNA-binding</keyword>
<feature type="domain" description="Poly A polymerase head" evidence="10">
    <location>
        <begin position="41"/>
        <end position="160"/>
    </location>
</feature>
<keyword evidence="1 7" id="KW-0507">mRNA processing</keyword>
<dbReference type="GO" id="GO:0006397">
    <property type="term" value="P:mRNA processing"/>
    <property type="evidence" value="ECO:0007669"/>
    <property type="project" value="UniProtKB-KW"/>
</dbReference>
<dbReference type="GO" id="GO:0043633">
    <property type="term" value="P:polyadenylation-dependent RNA catabolic process"/>
    <property type="evidence" value="ECO:0007669"/>
    <property type="project" value="InterPro"/>
</dbReference>
<dbReference type="PANTHER" id="PTHR43051">
    <property type="entry name" value="POLYNUCLEOTIDE ADENYLYLTRANSFERASE FAMILY PROTEIN"/>
    <property type="match status" value="1"/>
</dbReference>
<evidence type="ECO:0000313" key="13">
    <source>
        <dbReference type="EMBL" id="RCN59029.1"/>
    </source>
</evidence>
<dbReference type="InterPro" id="IPR010206">
    <property type="entry name" value="PolA_pol_I"/>
</dbReference>
<accession>A0A1C2G0G5</accession>
<dbReference type="InterPro" id="IPR032828">
    <property type="entry name" value="PolyA_RNA-bd"/>
</dbReference>
<evidence type="ECO:0000256" key="7">
    <source>
        <dbReference type="HAMAP-Rule" id="MF_00957"/>
    </source>
</evidence>
<comment type="similarity">
    <text evidence="7 8">Belongs to the tRNA nucleotidyltransferase/poly(A) polymerase family.</text>
</comment>
<evidence type="ECO:0000259" key="11">
    <source>
        <dbReference type="Pfam" id="PF12626"/>
    </source>
</evidence>
<evidence type="ECO:0000256" key="9">
    <source>
        <dbReference type="SAM" id="MobiDB-lite"/>
    </source>
</evidence>
<feature type="active site" evidence="7">
    <location>
        <position position="61"/>
    </location>
</feature>
<evidence type="ECO:0000259" key="10">
    <source>
        <dbReference type="Pfam" id="PF01743"/>
    </source>
</evidence>
<dbReference type="InterPro" id="IPR043519">
    <property type="entry name" value="NT_sf"/>
</dbReference>
<dbReference type="AlphaFoldDB" id="A0A1C2G0G5"/>
<evidence type="ECO:0000256" key="2">
    <source>
        <dbReference type="ARBA" id="ARBA00022679"/>
    </source>
</evidence>
<name>A0A1C2G0G5_9GAMM</name>
<dbReference type="SUPFAM" id="SSF81301">
    <property type="entry name" value="Nucleotidyltransferase"/>
    <property type="match status" value="1"/>
</dbReference>
<dbReference type="CDD" id="cd05398">
    <property type="entry name" value="NT_ClassII-CCAase"/>
    <property type="match status" value="1"/>
</dbReference>
<comment type="catalytic activity">
    <reaction evidence="7">
        <text>RNA(n) + ATP = RNA(n)-3'-adenine ribonucleotide + diphosphate</text>
        <dbReference type="Rhea" id="RHEA:11332"/>
        <dbReference type="Rhea" id="RHEA-COMP:14527"/>
        <dbReference type="Rhea" id="RHEA-COMP:17347"/>
        <dbReference type="ChEBI" id="CHEBI:30616"/>
        <dbReference type="ChEBI" id="CHEBI:33019"/>
        <dbReference type="ChEBI" id="CHEBI:140395"/>
        <dbReference type="ChEBI" id="CHEBI:173115"/>
        <dbReference type="EC" id="2.7.7.19"/>
    </reaction>
</comment>
<reference evidence="13 14" key="1">
    <citation type="submission" date="2018-02" db="EMBL/GenBank/DDBJ databases">
        <title>Insights into the biology of acidophilic members of the Acidiferrobacteraceae family derived from comparative genomic analyses.</title>
        <authorList>
            <person name="Issotta F."/>
            <person name="Thyssen C."/>
            <person name="Mena C."/>
            <person name="Moya A."/>
            <person name="Bellenberg S."/>
            <person name="Sproer C."/>
            <person name="Covarrubias P.C."/>
            <person name="Sand W."/>
            <person name="Quatrini R."/>
            <person name="Vera M."/>
        </authorList>
    </citation>
    <scope>NUCLEOTIDE SEQUENCE [LARGE SCALE GENOMIC DNA]</scope>
    <source>
        <strain evidence="14">m-1</strain>
    </source>
</reference>
<protein>
    <recommendedName>
        <fullName evidence="7">Poly(A) polymerase I</fullName>
        <shortName evidence="7">PAP I</shortName>
        <ecNumber evidence="7">2.7.7.19</ecNumber>
    </recommendedName>
</protein>
<keyword evidence="13" id="KW-0548">Nucleotidyltransferase</keyword>
<evidence type="ECO:0000313" key="14">
    <source>
        <dbReference type="Proteomes" id="UP000253250"/>
    </source>
</evidence>
<dbReference type="Pfam" id="PF12626">
    <property type="entry name" value="PolyA_pol_arg_C"/>
    <property type="match status" value="1"/>
</dbReference>
<dbReference type="EMBL" id="PSYR01000001">
    <property type="protein sequence ID" value="RCN59029.1"/>
    <property type="molecule type" value="Genomic_DNA"/>
</dbReference>
<organism evidence="13 14">
    <name type="scientific">Acidiferrobacter thiooxydans</name>
    <dbReference type="NCBI Taxonomy" id="163359"/>
    <lineage>
        <taxon>Bacteria</taxon>
        <taxon>Pseudomonadati</taxon>
        <taxon>Pseudomonadota</taxon>
        <taxon>Gammaproteobacteria</taxon>
        <taxon>Acidiferrobacterales</taxon>
        <taxon>Acidiferrobacteraceae</taxon>
        <taxon>Acidiferrobacter</taxon>
    </lineage>
</organism>
<feature type="active site" evidence="7">
    <location>
        <position position="59"/>
    </location>
</feature>
<evidence type="ECO:0000256" key="4">
    <source>
        <dbReference type="ARBA" id="ARBA00022840"/>
    </source>
</evidence>
<dbReference type="Proteomes" id="UP000253250">
    <property type="component" value="Unassembled WGS sequence"/>
</dbReference>
<keyword evidence="14" id="KW-1185">Reference proteome</keyword>
<dbReference type="STRING" id="163359.A9R16_13845"/>
<feature type="active site" evidence="7">
    <location>
        <position position="129"/>
    </location>
</feature>
<evidence type="ECO:0000256" key="6">
    <source>
        <dbReference type="ARBA" id="ARBA00023163"/>
    </source>
</evidence>
<dbReference type="InterPro" id="IPR002646">
    <property type="entry name" value="PolA_pol_head_dom"/>
</dbReference>
<keyword evidence="2 7" id="KW-0808">Transferase</keyword>
<evidence type="ECO:0000256" key="1">
    <source>
        <dbReference type="ARBA" id="ARBA00022664"/>
    </source>
</evidence>
<evidence type="ECO:0000259" key="12">
    <source>
        <dbReference type="Pfam" id="PF12627"/>
    </source>
</evidence>
<dbReference type="GO" id="GO:1990817">
    <property type="term" value="F:poly(A) RNA polymerase activity"/>
    <property type="evidence" value="ECO:0007669"/>
    <property type="project" value="UniProtKB-UniRule"/>
</dbReference>
<dbReference type="RefSeq" id="WP_065971126.1">
    <property type="nucleotide sequence ID" value="NZ_CP080624.1"/>
</dbReference>
<gene>
    <name evidence="7" type="primary">pcnB</name>
    <name evidence="13" type="ORF">C4900_04610</name>
</gene>
<dbReference type="GO" id="GO:0005524">
    <property type="term" value="F:ATP binding"/>
    <property type="evidence" value="ECO:0007669"/>
    <property type="project" value="UniProtKB-UniRule"/>
</dbReference>